<evidence type="ECO:0000313" key="6">
    <source>
        <dbReference type="EMBL" id="OSC32911.1"/>
    </source>
</evidence>
<evidence type="ECO:0000256" key="2">
    <source>
        <dbReference type="ARBA" id="ARBA00022649"/>
    </source>
</evidence>
<dbReference type="RefSeq" id="WP_069393461.1">
    <property type="nucleotide sequence ID" value="NZ_AP022594.1"/>
</dbReference>
<keyword evidence="7" id="KW-1185">Reference proteome</keyword>
<dbReference type="SUPFAM" id="SSF55729">
    <property type="entry name" value="Acyl-CoA N-acyltransferases (Nat)"/>
    <property type="match status" value="1"/>
</dbReference>
<keyword evidence="2" id="KW-1277">Toxin-antitoxin system</keyword>
<evidence type="ECO:0000256" key="5">
    <source>
        <dbReference type="ARBA" id="ARBA00049880"/>
    </source>
</evidence>
<dbReference type="PANTHER" id="PTHR36449">
    <property type="entry name" value="ACETYLTRANSFERASE-RELATED"/>
    <property type="match status" value="1"/>
</dbReference>
<reference evidence="6 7" key="1">
    <citation type="submission" date="2017-04" db="EMBL/GenBank/DDBJ databases">
        <title>The new phylogeny of genus Mycobacterium.</title>
        <authorList>
            <person name="Tortoli E."/>
            <person name="Trovato A."/>
            <person name="Cirillo D.M."/>
        </authorList>
    </citation>
    <scope>NUCLEOTIDE SEQUENCE [LARGE SCALE GENOMIC DNA]</scope>
    <source>
        <strain evidence="6 7">KCTC 19819</strain>
    </source>
</reference>
<organism evidence="6 7">
    <name type="scientific">Mycolicibacillus koreensis</name>
    <dbReference type="NCBI Taxonomy" id="1069220"/>
    <lineage>
        <taxon>Bacteria</taxon>
        <taxon>Bacillati</taxon>
        <taxon>Actinomycetota</taxon>
        <taxon>Actinomycetes</taxon>
        <taxon>Mycobacteriales</taxon>
        <taxon>Mycobacteriaceae</taxon>
        <taxon>Mycolicibacillus</taxon>
    </lineage>
</organism>
<name>A0A7I7SDU8_9MYCO</name>
<comment type="caution">
    <text evidence="6">The sequence shown here is derived from an EMBL/GenBank/DDBJ whole genome shotgun (WGS) entry which is preliminary data.</text>
</comment>
<sequence length="174" mass="19022">MFESGRLDDAHTLEGFDCGNESLNCWLIKQARRADSSGVAHVYVWTPRGEPKVCAYFAICPTEVVRKDDGVSGSMAGGYTRIPGYLIARLAIDAALHGQGYGEQLLLDALGKAVAASEIGGGRLVVVDAIDDQAQSFYEHYHFVPVRHRERRLVMKVSTAAKALGERWHDSTAD</sequence>
<dbReference type="Pfam" id="PF13508">
    <property type="entry name" value="Acetyltransf_7"/>
    <property type="match status" value="1"/>
</dbReference>
<gene>
    <name evidence="6" type="ORF">B8W67_13175</name>
</gene>
<evidence type="ECO:0000313" key="7">
    <source>
        <dbReference type="Proteomes" id="UP000193577"/>
    </source>
</evidence>
<dbReference type="EMBL" id="NCXO01000030">
    <property type="protein sequence ID" value="OSC32911.1"/>
    <property type="molecule type" value="Genomic_DNA"/>
</dbReference>
<proteinExistence type="predicted"/>
<dbReference type="InterPro" id="IPR000182">
    <property type="entry name" value="GNAT_dom"/>
</dbReference>
<accession>A0A7I7SDU8</accession>
<dbReference type="InterPro" id="IPR016181">
    <property type="entry name" value="Acyl_CoA_acyltransferase"/>
</dbReference>
<dbReference type="Gene3D" id="3.40.630.30">
    <property type="match status" value="1"/>
</dbReference>
<keyword evidence="1" id="KW-0678">Repressor</keyword>
<keyword evidence="3" id="KW-0808">Transferase</keyword>
<dbReference type="OrthoDB" id="9799147at2"/>
<comment type="catalytic activity">
    <reaction evidence="5">
        <text>glycyl-tRNA(Gly) + acetyl-CoA = N-acetylglycyl-tRNA(Gly) + CoA + H(+)</text>
        <dbReference type="Rhea" id="RHEA:81867"/>
        <dbReference type="Rhea" id="RHEA-COMP:9683"/>
        <dbReference type="Rhea" id="RHEA-COMP:19766"/>
        <dbReference type="ChEBI" id="CHEBI:15378"/>
        <dbReference type="ChEBI" id="CHEBI:57287"/>
        <dbReference type="ChEBI" id="CHEBI:57288"/>
        <dbReference type="ChEBI" id="CHEBI:78522"/>
        <dbReference type="ChEBI" id="CHEBI:232036"/>
    </reaction>
</comment>
<dbReference type="GO" id="GO:0016747">
    <property type="term" value="F:acyltransferase activity, transferring groups other than amino-acyl groups"/>
    <property type="evidence" value="ECO:0007669"/>
    <property type="project" value="InterPro"/>
</dbReference>
<protein>
    <submittedName>
        <fullName evidence="6">N-acetyltransferase</fullName>
    </submittedName>
</protein>
<keyword evidence="4" id="KW-0012">Acyltransferase</keyword>
<dbReference type="AlphaFoldDB" id="A0A7I7SDU8"/>
<dbReference type="PANTHER" id="PTHR36449:SF1">
    <property type="entry name" value="ACETYLTRANSFERASE"/>
    <property type="match status" value="1"/>
</dbReference>
<evidence type="ECO:0000256" key="4">
    <source>
        <dbReference type="ARBA" id="ARBA00023315"/>
    </source>
</evidence>
<evidence type="ECO:0000256" key="3">
    <source>
        <dbReference type="ARBA" id="ARBA00022679"/>
    </source>
</evidence>
<evidence type="ECO:0000256" key="1">
    <source>
        <dbReference type="ARBA" id="ARBA00022491"/>
    </source>
</evidence>
<dbReference type="Proteomes" id="UP000193577">
    <property type="component" value="Unassembled WGS sequence"/>
</dbReference>